<evidence type="ECO:0000313" key="2">
    <source>
        <dbReference type="Proteomes" id="UP000634136"/>
    </source>
</evidence>
<comment type="caution">
    <text evidence="1">The sequence shown here is derived from an EMBL/GenBank/DDBJ whole genome shotgun (WGS) entry which is preliminary data.</text>
</comment>
<protein>
    <submittedName>
        <fullName evidence="1">Uncharacterized protein</fullName>
    </submittedName>
</protein>
<dbReference type="EMBL" id="JAAIUW010000008">
    <property type="protein sequence ID" value="KAF7821978.1"/>
    <property type="molecule type" value="Genomic_DNA"/>
</dbReference>
<reference evidence="1" key="1">
    <citation type="submission" date="2020-09" db="EMBL/GenBank/DDBJ databases">
        <title>Genome-Enabled Discovery of Anthraquinone Biosynthesis in Senna tora.</title>
        <authorList>
            <person name="Kang S.-H."/>
            <person name="Pandey R.P."/>
            <person name="Lee C.-M."/>
            <person name="Sim J.-S."/>
            <person name="Jeong J.-T."/>
            <person name="Choi B.-S."/>
            <person name="Jung M."/>
            <person name="Ginzburg D."/>
            <person name="Zhao K."/>
            <person name="Won S.Y."/>
            <person name="Oh T.-J."/>
            <person name="Yu Y."/>
            <person name="Kim N.-H."/>
            <person name="Lee O.R."/>
            <person name="Lee T.-H."/>
            <person name="Bashyal P."/>
            <person name="Kim T.-S."/>
            <person name="Lee W.-H."/>
            <person name="Kawkins C."/>
            <person name="Kim C.-K."/>
            <person name="Kim J.S."/>
            <person name="Ahn B.O."/>
            <person name="Rhee S.Y."/>
            <person name="Sohng J.K."/>
        </authorList>
    </citation>
    <scope>NUCLEOTIDE SEQUENCE</scope>
    <source>
        <tissue evidence="1">Leaf</tissue>
    </source>
</reference>
<gene>
    <name evidence="1" type="ORF">G2W53_027433</name>
</gene>
<dbReference type="Proteomes" id="UP000634136">
    <property type="component" value="Unassembled WGS sequence"/>
</dbReference>
<accession>A0A834TH39</accession>
<organism evidence="1 2">
    <name type="scientific">Senna tora</name>
    <dbReference type="NCBI Taxonomy" id="362788"/>
    <lineage>
        <taxon>Eukaryota</taxon>
        <taxon>Viridiplantae</taxon>
        <taxon>Streptophyta</taxon>
        <taxon>Embryophyta</taxon>
        <taxon>Tracheophyta</taxon>
        <taxon>Spermatophyta</taxon>
        <taxon>Magnoliopsida</taxon>
        <taxon>eudicotyledons</taxon>
        <taxon>Gunneridae</taxon>
        <taxon>Pentapetalae</taxon>
        <taxon>rosids</taxon>
        <taxon>fabids</taxon>
        <taxon>Fabales</taxon>
        <taxon>Fabaceae</taxon>
        <taxon>Caesalpinioideae</taxon>
        <taxon>Cassia clade</taxon>
        <taxon>Senna</taxon>
    </lineage>
</organism>
<keyword evidence="2" id="KW-1185">Reference proteome</keyword>
<dbReference type="AlphaFoldDB" id="A0A834TH39"/>
<sequence length="64" mass="7185">MPRGNRGSEVLLMQWLDVGTVESLVTQATEEKRYILEAEMKQVRGQLATSLEEEESLSSKADCL</sequence>
<name>A0A834TH39_9FABA</name>
<proteinExistence type="predicted"/>
<evidence type="ECO:0000313" key="1">
    <source>
        <dbReference type="EMBL" id="KAF7821978.1"/>
    </source>
</evidence>